<keyword evidence="3" id="KW-1185">Reference proteome</keyword>
<reference evidence="2 3" key="1">
    <citation type="journal article" date="2019" name="ISME J.">
        <title>Isolation and characterization of a thermophilic sulfur- and iron-reducing thaumarchaeote from a terrestrial acidic hot spring.</title>
        <authorList>
            <person name="Kato S."/>
            <person name="Itoh T."/>
            <person name="Yuki M."/>
            <person name="Nagamori M."/>
            <person name="Ohnishi M."/>
            <person name="Uematsu K."/>
            <person name="Suzuki K."/>
            <person name="Takashina T."/>
            <person name="Ohkuma M."/>
        </authorList>
    </citation>
    <scope>NUCLEOTIDE SEQUENCE [LARGE SCALE GENOMIC DNA]</scope>
    <source>
        <strain evidence="2 3">NAS-02</strain>
    </source>
</reference>
<organism evidence="2 3">
    <name type="scientific">Conexivisphaera calida</name>
    <dbReference type="NCBI Taxonomy" id="1874277"/>
    <lineage>
        <taxon>Archaea</taxon>
        <taxon>Nitrososphaerota</taxon>
        <taxon>Conexivisphaeria</taxon>
        <taxon>Conexivisphaerales</taxon>
        <taxon>Conexivisphaeraceae</taxon>
        <taxon>Conexivisphaera</taxon>
    </lineage>
</organism>
<evidence type="ECO:0000313" key="2">
    <source>
        <dbReference type="EMBL" id="BBE42408.1"/>
    </source>
</evidence>
<proteinExistence type="predicted"/>
<dbReference type="EMBL" id="AP018732">
    <property type="protein sequence ID" value="BBE42408.1"/>
    <property type="molecule type" value="Genomic_DNA"/>
</dbReference>
<dbReference type="RefSeq" id="WP_174448644.1">
    <property type="nucleotide sequence ID" value="NZ_AP018732.1"/>
</dbReference>
<dbReference type="Proteomes" id="UP000509448">
    <property type="component" value="Chromosome"/>
</dbReference>
<evidence type="ECO:0000256" key="1">
    <source>
        <dbReference type="SAM" id="Phobius"/>
    </source>
</evidence>
<dbReference type="KEGG" id="ccai:NAS2_1019"/>
<evidence type="ECO:0000313" key="3">
    <source>
        <dbReference type="Proteomes" id="UP000509448"/>
    </source>
</evidence>
<protein>
    <submittedName>
        <fullName evidence="2">Uncharacterized protein</fullName>
    </submittedName>
</protein>
<sequence>MARRRAVGDAIGALFMLVLLVASVAVLTYAIASMYVALDAAHTAAVVRGEPARENLTLVFVAHTPPNGAPGAVVINDGDPVNITALVQVVDGQFVVTPEDIYLPQGANAALALQSDQFVVITGTGAAFSHDMTVPYVSIFAEGVSTTPAPGLYYWVGKLTVRASAPANWYVNGTGTPAADNGRQLVVDAGGPTTITAIAR</sequence>
<keyword evidence="1" id="KW-0472">Membrane</keyword>
<accession>A0A4P2VN73</accession>
<keyword evidence="1" id="KW-0812">Transmembrane</keyword>
<keyword evidence="1" id="KW-1133">Transmembrane helix</keyword>
<dbReference type="AlphaFoldDB" id="A0A4P2VN73"/>
<gene>
    <name evidence="2" type="ORF">NAS2_1019</name>
</gene>
<name>A0A4P2VN73_9ARCH</name>
<dbReference type="GeneID" id="55584831"/>
<feature type="transmembrane region" description="Helical" evidence="1">
    <location>
        <begin position="12"/>
        <end position="38"/>
    </location>
</feature>